<proteinExistence type="predicted"/>
<evidence type="ECO:0000313" key="2">
    <source>
        <dbReference type="Proteomes" id="UP001596989"/>
    </source>
</evidence>
<dbReference type="Proteomes" id="UP001596989">
    <property type="component" value="Unassembled WGS sequence"/>
</dbReference>
<gene>
    <name evidence="1" type="ORF">ACFQ2I_22825</name>
</gene>
<reference evidence="2" key="1">
    <citation type="journal article" date="2019" name="Int. J. Syst. Evol. Microbiol.">
        <title>The Global Catalogue of Microorganisms (GCM) 10K type strain sequencing project: providing services to taxonomists for standard genome sequencing and annotation.</title>
        <authorList>
            <consortium name="The Broad Institute Genomics Platform"/>
            <consortium name="The Broad Institute Genome Sequencing Center for Infectious Disease"/>
            <person name="Wu L."/>
            <person name="Ma J."/>
        </authorList>
    </citation>
    <scope>NUCLEOTIDE SEQUENCE [LARGE SCALE GENOMIC DNA]</scope>
    <source>
        <strain evidence="2">CCUG 59129</strain>
    </source>
</reference>
<comment type="caution">
    <text evidence="1">The sequence shown here is derived from an EMBL/GenBank/DDBJ whole genome shotgun (WGS) entry which is preliminary data.</text>
</comment>
<evidence type="ECO:0000313" key="1">
    <source>
        <dbReference type="EMBL" id="MFD0962180.1"/>
    </source>
</evidence>
<name>A0ABW3HY61_9BACL</name>
<dbReference type="EMBL" id="JBHTJZ010000072">
    <property type="protein sequence ID" value="MFD0962180.1"/>
    <property type="molecule type" value="Genomic_DNA"/>
</dbReference>
<organism evidence="1 2">
    <name type="scientific">Paenibacillus chungangensis</name>
    <dbReference type="NCBI Taxonomy" id="696535"/>
    <lineage>
        <taxon>Bacteria</taxon>
        <taxon>Bacillati</taxon>
        <taxon>Bacillota</taxon>
        <taxon>Bacilli</taxon>
        <taxon>Bacillales</taxon>
        <taxon>Paenibacillaceae</taxon>
        <taxon>Paenibacillus</taxon>
    </lineage>
</organism>
<accession>A0ABW3HY61</accession>
<dbReference type="RefSeq" id="WP_377568498.1">
    <property type="nucleotide sequence ID" value="NZ_JBHTJZ010000072.1"/>
</dbReference>
<protein>
    <submittedName>
        <fullName evidence="1">Uncharacterized protein</fullName>
    </submittedName>
</protein>
<sequence length="191" mass="21363">MKQRIESIVEQLKNRSPLPALTPKSVWDAKLDEEIAALDTSALGGSKAAIALKAALHLWNDSLDVSHSYAQQIEVDPTGGYWHGLMHRMERDYGNGNYWFMRAGNHPVKALVQQAAADYLTGIVGLDALPANKVTKELIRFRDESGWTSEAFTDIVKLQESGGGLPETREMLEQLQHLELKTLFRHTYAMC</sequence>
<keyword evidence="2" id="KW-1185">Reference proteome</keyword>